<dbReference type="GO" id="GO:0016787">
    <property type="term" value="F:hydrolase activity"/>
    <property type="evidence" value="ECO:0007669"/>
    <property type="project" value="UniProtKB-KW"/>
</dbReference>
<organism evidence="3">
    <name type="scientific">Candidatus Berkiella aquae</name>
    <dbReference type="NCBI Taxonomy" id="295108"/>
    <lineage>
        <taxon>Bacteria</taxon>
        <taxon>Pseudomonadati</taxon>
        <taxon>Pseudomonadota</taxon>
        <taxon>Gammaproteobacteria</taxon>
        <taxon>Candidatus Berkiellales</taxon>
        <taxon>Candidatus Berkiellaceae</taxon>
        <taxon>Candidatus Berkiella</taxon>
    </lineage>
</organism>
<sequence>MSSNEQNQGGLDVQPKMSINKAAEFLGISVQAVHRKLKAKNLVCSKIGNKAFITHEIARPLFELKFKSKIVAGQIVKGGTGKTTAIDNIACCANAFGAKVLLIDIDPQGNLTDAHDVDADELPVLVDFIEQGIKVSNGIVNISPGLDLVASRIENVVLDNILMLKKMNLEKVFHNIFKSVIKDYDFIFIDCPPTMGASVTAATLFCDTILAPLNPDKFSAKGLKILKSEVKNIDDQYDKDIPYKVFLNKFSGNTILSDKAIATIIADPDMEGRALQTAVRYGQEIPNATDASKSLFSSLKKSTLRDDFEALTMELLEIKSPRSSSKTTSGKSSSKKRAMEEAV</sequence>
<dbReference type="CDD" id="cd02042">
    <property type="entry name" value="ParAB_family"/>
    <property type="match status" value="1"/>
</dbReference>
<accession>A0A0Q9YAW4</accession>
<keyword evidence="3" id="KW-0378">Hydrolase</keyword>
<dbReference type="PANTHER" id="PTHR13696">
    <property type="entry name" value="P-LOOP CONTAINING NUCLEOSIDE TRIPHOSPHATE HYDROLASE"/>
    <property type="match status" value="1"/>
</dbReference>
<feature type="region of interest" description="Disordered" evidence="1">
    <location>
        <begin position="319"/>
        <end position="343"/>
    </location>
</feature>
<dbReference type="InterPro" id="IPR050678">
    <property type="entry name" value="DNA_Partitioning_ATPase"/>
</dbReference>
<dbReference type="Gene3D" id="3.40.50.300">
    <property type="entry name" value="P-loop containing nucleotide triphosphate hydrolases"/>
    <property type="match status" value="1"/>
</dbReference>
<proteinExistence type="predicted"/>
<dbReference type="PATRIC" id="fig|1590043.3.peg.3186"/>
<dbReference type="Proteomes" id="UP000051497">
    <property type="component" value="Unassembled WGS sequence"/>
</dbReference>
<dbReference type="SUPFAM" id="SSF52540">
    <property type="entry name" value="P-loop containing nucleoside triphosphate hydrolases"/>
    <property type="match status" value="1"/>
</dbReference>
<feature type="domain" description="AAA" evidence="2">
    <location>
        <begin position="69"/>
        <end position="241"/>
    </location>
</feature>
<dbReference type="OrthoDB" id="69313at2"/>
<reference evidence="3" key="1">
    <citation type="submission" date="2015-09" db="EMBL/GenBank/DDBJ databases">
        <title>Draft Genome Sequences of Two Novel Amoeba-resistant Intranuclear Bacteria, Candidatus Berkiella cookevillensis and Candidatus Berkiella aquae.</title>
        <authorList>
            <person name="Mehari Y.T."/>
            <person name="Arivett B.A."/>
            <person name="Farone A.L."/>
            <person name="Gunderson J.H."/>
            <person name="Farone M.B."/>
        </authorList>
    </citation>
    <scope>NUCLEOTIDE SEQUENCE [LARGE SCALE GENOMIC DNA]</scope>
    <source>
        <strain evidence="3">HT99</strain>
    </source>
</reference>
<name>A0A0Q9YAW4_9GAMM</name>
<evidence type="ECO:0000313" key="4">
    <source>
        <dbReference type="EMBL" id="MCS5712853.1"/>
    </source>
</evidence>
<dbReference type="Pfam" id="PF13614">
    <property type="entry name" value="AAA_31"/>
    <property type="match status" value="1"/>
</dbReference>
<dbReference type="AlphaFoldDB" id="A0A0Q9YAW4"/>
<feature type="compositionally biased region" description="Low complexity" evidence="1">
    <location>
        <begin position="321"/>
        <end position="332"/>
    </location>
</feature>
<dbReference type="RefSeq" id="WP_075067716.1">
    <property type="nucleotide sequence ID" value="NZ_LKAJ02000003.1"/>
</dbReference>
<comment type="caution">
    <text evidence="3">The sequence shown here is derived from an EMBL/GenBank/DDBJ whole genome shotgun (WGS) entry which is preliminary data.</text>
</comment>
<evidence type="ECO:0000313" key="5">
    <source>
        <dbReference type="Proteomes" id="UP000051497"/>
    </source>
</evidence>
<keyword evidence="5" id="KW-1185">Reference proteome</keyword>
<protein>
    <submittedName>
        <fullName evidence="4">AAA family ATPase</fullName>
    </submittedName>
    <submittedName>
        <fullName evidence="3">Sporulation initiation inhibitor protein Soj</fullName>
        <ecNumber evidence="3">3.6.-.-</ecNumber>
    </submittedName>
</protein>
<reference evidence="4" key="2">
    <citation type="journal article" date="2016" name="Genome Announc.">
        <title>Draft Genome Sequences of Two Novel Amoeba-Resistant Intranuclear Bacteria, 'Candidatus Berkiella cookevillensis' and 'Candidatus Berkiella aquae'.</title>
        <authorList>
            <person name="Mehari Y.T."/>
            <person name="Arivett B.A."/>
            <person name="Farone A.L."/>
            <person name="Gunderson J.H."/>
            <person name="Farone M.B."/>
        </authorList>
    </citation>
    <scope>NUCLEOTIDE SEQUENCE</scope>
    <source>
        <strain evidence="4">HT99</strain>
    </source>
</reference>
<dbReference type="EC" id="3.6.-.-" evidence="3"/>
<dbReference type="EMBL" id="LKAJ01000024">
    <property type="protein sequence ID" value="KRG17813.1"/>
    <property type="molecule type" value="Genomic_DNA"/>
</dbReference>
<dbReference type="EMBL" id="LKAJ02000003">
    <property type="protein sequence ID" value="MCS5712853.1"/>
    <property type="molecule type" value="Genomic_DNA"/>
</dbReference>
<dbReference type="InterPro" id="IPR027417">
    <property type="entry name" value="P-loop_NTPase"/>
</dbReference>
<dbReference type="PANTHER" id="PTHR13696:SF99">
    <property type="entry name" value="COBYRINIC ACID AC-DIAMIDE SYNTHASE"/>
    <property type="match status" value="1"/>
</dbReference>
<evidence type="ECO:0000256" key="1">
    <source>
        <dbReference type="SAM" id="MobiDB-lite"/>
    </source>
</evidence>
<reference evidence="4" key="3">
    <citation type="submission" date="2021-06" db="EMBL/GenBank/DDBJ databases">
        <title>Genomic Description and Analysis of Intracellular Bacteria, Candidatus Berkiella cookevillensis and Candidatus Berkiella aquae.</title>
        <authorList>
            <person name="Kidane D.T."/>
            <person name="Mehari Y.T."/>
            <person name="Rice F.C."/>
            <person name="Arivett B.A."/>
            <person name="Farone A.L."/>
            <person name="Berk S.G."/>
            <person name="Farone M.B."/>
        </authorList>
    </citation>
    <scope>NUCLEOTIDE SEQUENCE</scope>
    <source>
        <strain evidence="4">HT99</strain>
    </source>
</reference>
<dbReference type="STRING" id="295108.HT99x_03133"/>
<gene>
    <name evidence="3" type="primary">soj_2</name>
    <name evidence="4" type="ORF">HT99x_015545</name>
    <name evidence="3" type="ORF">HT99x_03133</name>
</gene>
<evidence type="ECO:0000259" key="2">
    <source>
        <dbReference type="Pfam" id="PF13614"/>
    </source>
</evidence>
<dbReference type="InterPro" id="IPR025669">
    <property type="entry name" value="AAA_dom"/>
</dbReference>
<evidence type="ECO:0000313" key="3">
    <source>
        <dbReference type="EMBL" id="KRG17813.1"/>
    </source>
</evidence>